<evidence type="ECO:0000313" key="2">
    <source>
        <dbReference type="EMBL" id="KAG7440181.1"/>
    </source>
</evidence>
<keyword evidence="3" id="KW-1185">Reference proteome</keyword>
<dbReference type="EMBL" id="MU250575">
    <property type="protein sequence ID" value="KAG7440181.1"/>
    <property type="molecule type" value="Genomic_DNA"/>
</dbReference>
<keyword evidence="1" id="KW-0472">Membrane</keyword>
<accession>A0A9P8AM10</accession>
<evidence type="ECO:0000256" key="1">
    <source>
        <dbReference type="SAM" id="Phobius"/>
    </source>
</evidence>
<reference evidence="2" key="1">
    <citation type="submission" date="2020-11" db="EMBL/GenBank/DDBJ databases">
        <title>Adaptations for nitrogen fixation in a non-lichenized fungal sporocarp promotes dispersal by wood-feeding termites.</title>
        <authorList>
            <consortium name="DOE Joint Genome Institute"/>
            <person name="Koch R.A."/>
            <person name="Yoon G."/>
            <person name="Arayal U."/>
            <person name="Lail K."/>
            <person name="Amirebrahimi M."/>
            <person name="Labutti K."/>
            <person name="Lipzen A."/>
            <person name="Riley R."/>
            <person name="Barry K."/>
            <person name="Henrissat B."/>
            <person name="Grigoriev I.V."/>
            <person name="Herr J.R."/>
            <person name="Aime M.C."/>
        </authorList>
    </citation>
    <scope>NUCLEOTIDE SEQUENCE</scope>
    <source>
        <strain evidence="2">MCA 3950</strain>
    </source>
</reference>
<comment type="caution">
    <text evidence="2">The sequence shown here is derived from an EMBL/GenBank/DDBJ whole genome shotgun (WGS) entry which is preliminary data.</text>
</comment>
<protein>
    <submittedName>
        <fullName evidence="2">Uncharacterized protein</fullName>
    </submittedName>
</protein>
<proteinExistence type="predicted"/>
<dbReference type="Proteomes" id="UP000812287">
    <property type="component" value="Unassembled WGS sequence"/>
</dbReference>
<dbReference type="GeneID" id="66104008"/>
<keyword evidence="1" id="KW-1133">Transmembrane helix</keyword>
<sequence>MMKRFGERYSDSGETGAQLNPIMNSEVSAFPFMMMVIEFNMFVFLLIHSKIYGAEHAYKSFNVRRSTTIHSSPHNRTPAVCISLRYPRTVTSNTVASFVLERFELEEKKKSNQVNPRAVG</sequence>
<dbReference type="RefSeq" id="XP_043033681.1">
    <property type="nucleotide sequence ID" value="XM_043181712.1"/>
</dbReference>
<dbReference type="AlphaFoldDB" id="A0A9P8AM10"/>
<name>A0A9P8AM10_9AGAR</name>
<organism evidence="2 3">
    <name type="scientific">Guyanagaster necrorhizus</name>
    <dbReference type="NCBI Taxonomy" id="856835"/>
    <lineage>
        <taxon>Eukaryota</taxon>
        <taxon>Fungi</taxon>
        <taxon>Dikarya</taxon>
        <taxon>Basidiomycota</taxon>
        <taxon>Agaricomycotina</taxon>
        <taxon>Agaricomycetes</taxon>
        <taxon>Agaricomycetidae</taxon>
        <taxon>Agaricales</taxon>
        <taxon>Marasmiineae</taxon>
        <taxon>Physalacriaceae</taxon>
        <taxon>Guyanagaster</taxon>
    </lineage>
</organism>
<keyword evidence="1" id="KW-0812">Transmembrane</keyword>
<gene>
    <name evidence="2" type="ORF">BT62DRAFT_635351</name>
</gene>
<feature type="transmembrane region" description="Helical" evidence="1">
    <location>
        <begin position="29"/>
        <end position="47"/>
    </location>
</feature>
<evidence type="ECO:0000313" key="3">
    <source>
        <dbReference type="Proteomes" id="UP000812287"/>
    </source>
</evidence>